<evidence type="ECO:0000313" key="1">
    <source>
        <dbReference type="EMBL" id="PVY82201.1"/>
    </source>
</evidence>
<proteinExistence type="predicted"/>
<name>A0A2U1D3F6_9LACO</name>
<accession>A0A2U1D3F6</accession>
<protein>
    <submittedName>
        <fullName evidence="1">Uncharacterized protein</fullName>
    </submittedName>
</protein>
<gene>
    <name evidence="1" type="ORF">C7384_1154</name>
</gene>
<sequence>MPMEIWQKIYPYLIYLIENDIENKKTTNAFAIVELLKMMD</sequence>
<comment type="caution">
    <text evidence="1">The sequence shown here is derived from an EMBL/GenBank/DDBJ whole genome shotgun (WGS) entry which is preliminary data.</text>
</comment>
<evidence type="ECO:0000313" key="2">
    <source>
        <dbReference type="Proteomes" id="UP000245433"/>
    </source>
</evidence>
<dbReference type="Proteomes" id="UP000245433">
    <property type="component" value="Unassembled WGS sequence"/>
</dbReference>
<organism evidence="1 2">
    <name type="scientific">Convivina intestini</name>
    <dbReference type="NCBI Taxonomy" id="1505726"/>
    <lineage>
        <taxon>Bacteria</taxon>
        <taxon>Bacillati</taxon>
        <taxon>Bacillota</taxon>
        <taxon>Bacilli</taxon>
        <taxon>Lactobacillales</taxon>
        <taxon>Lactobacillaceae</taxon>
        <taxon>Convivina</taxon>
    </lineage>
</organism>
<dbReference type="RefSeq" id="WP_256465519.1">
    <property type="nucleotide sequence ID" value="NZ_QEKT01000015.1"/>
</dbReference>
<keyword evidence="2" id="KW-1185">Reference proteome</keyword>
<dbReference type="EMBL" id="QEKT01000015">
    <property type="protein sequence ID" value="PVY82201.1"/>
    <property type="molecule type" value="Genomic_DNA"/>
</dbReference>
<dbReference type="AlphaFoldDB" id="A0A2U1D3F6"/>
<reference evidence="1 2" key="1">
    <citation type="submission" date="2018-04" db="EMBL/GenBank/DDBJ databases">
        <title>Genomic Encyclopedia of Type Strains, Phase IV (KMG-IV): sequencing the most valuable type-strain genomes for metagenomic binning, comparative biology and taxonomic classification.</title>
        <authorList>
            <person name="Goeker M."/>
        </authorList>
    </citation>
    <scope>NUCLEOTIDE SEQUENCE [LARGE SCALE GENOMIC DNA]</scope>
    <source>
        <strain evidence="1 2">DSM 28795</strain>
    </source>
</reference>